<evidence type="ECO:0000313" key="3">
    <source>
        <dbReference type="Proteomes" id="UP000663845"/>
    </source>
</evidence>
<evidence type="ECO:0000313" key="2">
    <source>
        <dbReference type="EMBL" id="CAF0923798.1"/>
    </source>
</evidence>
<keyword evidence="1" id="KW-0175">Coiled coil</keyword>
<dbReference type="EMBL" id="CAJNOG010000089">
    <property type="protein sequence ID" value="CAF0923798.1"/>
    <property type="molecule type" value="Genomic_DNA"/>
</dbReference>
<gene>
    <name evidence="2" type="ORF">JYZ213_LOCUS11767</name>
</gene>
<reference evidence="2" key="1">
    <citation type="submission" date="2021-02" db="EMBL/GenBank/DDBJ databases">
        <authorList>
            <person name="Nowell W R."/>
        </authorList>
    </citation>
    <scope>NUCLEOTIDE SEQUENCE</scope>
</reference>
<accession>A0A814B6L0</accession>
<protein>
    <submittedName>
        <fullName evidence="2">Uncharacterized protein</fullName>
    </submittedName>
</protein>
<comment type="caution">
    <text evidence="2">The sequence shown here is derived from an EMBL/GenBank/DDBJ whole genome shotgun (WGS) entry which is preliminary data.</text>
</comment>
<proteinExistence type="predicted"/>
<dbReference type="AlphaFoldDB" id="A0A814B6L0"/>
<feature type="coiled-coil region" evidence="1">
    <location>
        <begin position="28"/>
        <end position="69"/>
    </location>
</feature>
<sequence length="85" mass="10044">MDYIVVNDEDDDVEQINSPVMNTDNDELIAIELEMAEIDQQMNSLRQQRNHLANRQKRLKETIKQKEQSTTTNLIEQWKRTGNVK</sequence>
<name>A0A814B6L0_9BILA</name>
<organism evidence="2 3">
    <name type="scientific">Adineta steineri</name>
    <dbReference type="NCBI Taxonomy" id="433720"/>
    <lineage>
        <taxon>Eukaryota</taxon>
        <taxon>Metazoa</taxon>
        <taxon>Spiralia</taxon>
        <taxon>Gnathifera</taxon>
        <taxon>Rotifera</taxon>
        <taxon>Eurotatoria</taxon>
        <taxon>Bdelloidea</taxon>
        <taxon>Adinetida</taxon>
        <taxon>Adinetidae</taxon>
        <taxon>Adineta</taxon>
    </lineage>
</organism>
<dbReference type="Proteomes" id="UP000663845">
    <property type="component" value="Unassembled WGS sequence"/>
</dbReference>
<evidence type="ECO:0000256" key="1">
    <source>
        <dbReference type="SAM" id="Coils"/>
    </source>
</evidence>